<dbReference type="InterPro" id="IPR050654">
    <property type="entry name" value="AChE-related_enzymes"/>
</dbReference>
<dbReference type="InterPro" id="IPR019826">
    <property type="entry name" value="Carboxylesterase_B_AS"/>
</dbReference>
<feature type="domain" description="Carboxylesterase type B" evidence="4">
    <location>
        <begin position="11"/>
        <end position="337"/>
    </location>
</feature>
<dbReference type="Pfam" id="PF00135">
    <property type="entry name" value="COesterase"/>
    <property type="match status" value="1"/>
</dbReference>
<dbReference type="PROSITE" id="PS00122">
    <property type="entry name" value="CARBOXYLESTERASE_B_1"/>
    <property type="match status" value="1"/>
</dbReference>
<proteinExistence type="inferred from homology"/>
<evidence type="ECO:0000256" key="1">
    <source>
        <dbReference type="ARBA" id="ARBA00005964"/>
    </source>
</evidence>
<keyword evidence="6" id="KW-1185">Reference proteome</keyword>
<evidence type="ECO:0000256" key="2">
    <source>
        <dbReference type="ARBA" id="ARBA00022801"/>
    </source>
</evidence>
<dbReference type="Gene3D" id="3.40.50.1820">
    <property type="entry name" value="alpha/beta hydrolase"/>
    <property type="match status" value="2"/>
</dbReference>
<gene>
    <name evidence="5" type="ORF">P3G67_02720</name>
</gene>
<dbReference type="InterPro" id="IPR029058">
    <property type="entry name" value="AB_hydrolase_fold"/>
</dbReference>
<sequence>MTSSGEVRGNTPVVTVPAGRLRGVVDGAHGAVAAFRGIPYAASPVGALRFAAPRPYPAWDGERDATVAGPSAPQGPSRLEAVMGARIPDWDEDGCLNLNVWTPVSALAGGARPRPVLVWFHGGAYTSGSGGWDWYDGARLAALGDMVVVTANYRLGALGWLYLPEEGIDNLGARDQAAALRWVHEAIGAFGGDPARITVGGQSAGANSAVALATDPATAAMVQRVLAQSGAFRIAGQDPGEAAEAARGLLRLLELPSPGSLGLLERLRAVPAKELLDGYAELAVQTARPGSIAPPMAPVLGGAGYPRPLLDAVRDGALDGRPLLIGTTTEEMTAFQVRGPELAAATARMFGADSDAIARYCAARGGDAYVYRFGRRPDPDPEGLGATHCADLPFLFGTFDTFPDAPMLGAVDAADRALSRSFAAAVTAFVTGGTPWPVFEADRRYVHDFDRSSAG</sequence>
<comment type="similarity">
    <text evidence="1 3">Belongs to the type-B carboxylesterase/lipase family.</text>
</comment>
<reference evidence="5 6" key="1">
    <citation type="submission" date="2023-03" db="EMBL/GenBank/DDBJ databases">
        <title>Draft genome sequence of Streptomyces sp. RB6PN23 isolated from peat swamp forest in Thailand.</title>
        <authorList>
            <person name="Klaysubun C."/>
            <person name="Duangmal K."/>
        </authorList>
    </citation>
    <scope>NUCLEOTIDE SEQUENCE [LARGE SCALE GENOMIC DNA]</scope>
    <source>
        <strain evidence="5 6">RB6PN23</strain>
    </source>
</reference>
<dbReference type="SUPFAM" id="SSF53474">
    <property type="entry name" value="alpha/beta-Hydrolases"/>
    <property type="match status" value="1"/>
</dbReference>
<evidence type="ECO:0000259" key="4">
    <source>
        <dbReference type="Pfam" id="PF00135"/>
    </source>
</evidence>
<evidence type="ECO:0000313" key="6">
    <source>
        <dbReference type="Proteomes" id="UP001216579"/>
    </source>
</evidence>
<keyword evidence="2 3" id="KW-0378">Hydrolase</keyword>
<dbReference type="Proteomes" id="UP001216579">
    <property type="component" value="Unassembled WGS sequence"/>
</dbReference>
<dbReference type="EC" id="3.1.1.-" evidence="3"/>
<dbReference type="PANTHER" id="PTHR43918">
    <property type="entry name" value="ACETYLCHOLINESTERASE"/>
    <property type="match status" value="1"/>
</dbReference>
<comment type="caution">
    <text evidence="5">The sequence shown here is derived from an EMBL/GenBank/DDBJ whole genome shotgun (WGS) entry which is preliminary data.</text>
</comment>
<name>A0ABT5ZEP8_9ACTN</name>
<dbReference type="RefSeq" id="WP_276091998.1">
    <property type="nucleotide sequence ID" value="NZ_JARJBC010000001.1"/>
</dbReference>
<organism evidence="5 6">
    <name type="scientific">Streptomyces silvisoli</name>
    <dbReference type="NCBI Taxonomy" id="3034235"/>
    <lineage>
        <taxon>Bacteria</taxon>
        <taxon>Bacillati</taxon>
        <taxon>Actinomycetota</taxon>
        <taxon>Actinomycetes</taxon>
        <taxon>Kitasatosporales</taxon>
        <taxon>Streptomycetaceae</taxon>
        <taxon>Streptomyces</taxon>
    </lineage>
</organism>
<evidence type="ECO:0000313" key="5">
    <source>
        <dbReference type="EMBL" id="MDF3288161.1"/>
    </source>
</evidence>
<dbReference type="InterPro" id="IPR002018">
    <property type="entry name" value="CarbesteraseB"/>
</dbReference>
<dbReference type="EMBL" id="JARJBC010000001">
    <property type="protein sequence ID" value="MDF3288161.1"/>
    <property type="molecule type" value="Genomic_DNA"/>
</dbReference>
<evidence type="ECO:0000256" key="3">
    <source>
        <dbReference type="RuleBase" id="RU361235"/>
    </source>
</evidence>
<accession>A0ABT5ZEP8</accession>
<protein>
    <recommendedName>
        <fullName evidence="3">Carboxylic ester hydrolase</fullName>
        <ecNumber evidence="3">3.1.1.-</ecNumber>
    </recommendedName>
</protein>
<dbReference type="PANTHER" id="PTHR43918:SF4">
    <property type="entry name" value="CARBOXYLIC ESTER HYDROLASE"/>
    <property type="match status" value="1"/>
</dbReference>